<dbReference type="SUPFAM" id="SSF47413">
    <property type="entry name" value="lambda repressor-like DNA-binding domains"/>
    <property type="match status" value="1"/>
</dbReference>
<dbReference type="OrthoDB" id="569491at2"/>
<dbReference type="InterPro" id="IPR025997">
    <property type="entry name" value="SBP_2_dom"/>
</dbReference>
<dbReference type="EMBL" id="AVQI01000011">
    <property type="protein sequence ID" value="ERK04847.1"/>
    <property type="molecule type" value="Genomic_DNA"/>
</dbReference>
<keyword evidence="3" id="KW-0804">Transcription</keyword>
<dbReference type="PANTHER" id="PTHR30146">
    <property type="entry name" value="LACI-RELATED TRANSCRIPTIONAL REPRESSOR"/>
    <property type="match status" value="1"/>
</dbReference>
<keyword evidence="8" id="KW-1185">Reference proteome</keyword>
<dbReference type="eggNOG" id="COG1609">
    <property type="taxonomic scope" value="Bacteria"/>
</dbReference>
<sequence length="351" mass="38904">MAVTIKDIAKIVGVSPGTVDRAIHNRGRIKREIAERILKAADDLHYKPNKFAKSLSNKRKQFKIVFIQHVINNPFIEMLCTGIQKATDEFFPAGISLIIKPCKDFDSKAQLALLHEAVEVDNADGIILLPINDPNIAAYVTQLSNDGFPVILLTSFIDAEYSAFVGCNYRYSGHIASGLISIVTGGSGNILVFEPNQIMKGNQIRLSSMIELLHAQSPALNIADVIELPSDDIEAYLRCKEVFAEQMSISCVIYASGASSGGLKAVLEEQEKFQFKVITYDLSDIVKKGLLENSIVFSIFQNPQAQGYLSMQLISDYLLLGKKPSRKLNYINANILIKESLEDIENQFLRC</sequence>
<dbReference type="InterPro" id="IPR028082">
    <property type="entry name" value="Peripla_BP_I"/>
</dbReference>
<dbReference type="RefSeq" id="WP_021331581.1">
    <property type="nucleotide sequence ID" value="NZ_AUZJ01000069.1"/>
</dbReference>
<dbReference type="SMART" id="SM00354">
    <property type="entry name" value="HTH_LACI"/>
    <property type="match status" value="1"/>
</dbReference>
<dbReference type="Gene3D" id="3.40.50.2300">
    <property type="match status" value="2"/>
</dbReference>
<dbReference type="PROSITE" id="PS00356">
    <property type="entry name" value="HTH_LACI_1"/>
    <property type="match status" value="1"/>
</dbReference>
<keyword evidence="1" id="KW-0805">Transcription regulation</keyword>
<dbReference type="EMBL" id="AUZJ01000069">
    <property type="protein sequence ID" value="ERF59503.1"/>
    <property type="molecule type" value="Genomic_DNA"/>
</dbReference>
<dbReference type="Proteomes" id="UP000016646">
    <property type="component" value="Unassembled WGS sequence"/>
</dbReference>
<reference evidence="7 8" key="1">
    <citation type="submission" date="2013-08" db="EMBL/GenBank/DDBJ databases">
        <authorList>
            <person name="Durkin A.S."/>
            <person name="Haft D.R."/>
            <person name="McCorrison J."/>
            <person name="Torralba M."/>
            <person name="Gillis M."/>
            <person name="Haft D.H."/>
            <person name="Methe B."/>
            <person name="Sutton G."/>
            <person name="Nelson K.E."/>
        </authorList>
    </citation>
    <scope>NUCLEOTIDE SEQUENCE [LARGE SCALE GENOMIC DNA]</scope>
    <source>
        <strain evidence="6 8">ATCC 35536</strain>
        <strain evidence="5 7">VPI DR56BR1116</strain>
    </source>
</reference>
<dbReference type="Pfam" id="PF13407">
    <property type="entry name" value="Peripla_BP_4"/>
    <property type="match status" value="1"/>
</dbReference>
<dbReference type="STRING" id="1125725.HMPREF1325_1432"/>
<dbReference type="PROSITE" id="PS50932">
    <property type="entry name" value="HTH_LACI_2"/>
    <property type="match status" value="1"/>
</dbReference>
<keyword evidence="2" id="KW-0238">DNA-binding</keyword>
<dbReference type="Pfam" id="PF00356">
    <property type="entry name" value="LacI"/>
    <property type="match status" value="1"/>
</dbReference>
<dbReference type="Proteomes" id="UP000016412">
    <property type="component" value="Unassembled WGS sequence"/>
</dbReference>
<evidence type="ECO:0000256" key="2">
    <source>
        <dbReference type="ARBA" id="ARBA00023125"/>
    </source>
</evidence>
<dbReference type="GO" id="GO:0003700">
    <property type="term" value="F:DNA-binding transcription factor activity"/>
    <property type="evidence" value="ECO:0007669"/>
    <property type="project" value="TreeGrafter"/>
</dbReference>
<dbReference type="Gene3D" id="1.10.260.40">
    <property type="entry name" value="lambda repressor-like DNA-binding domains"/>
    <property type="match status" value="1"/>
</dbReference>
<dbReference type="CDD" id="cd01392">
    <property type="entry name" value="HTH_LacI"/>
    <property type="match status" value="1"/>
</dbReference>
<organism evidence="5 7">
    <name type="scientific">Treponema socranskii subsp. socranskii VPI DR56BR1116 = ATCC 35536</name>
    <dbReference type="NCBI Taxonomy" id="1125725"/>
    <lineage>
        <taxon>Bacteria</taxon>
        <taxon>Pseudomonadati</taxon>
        <taxon>Spirochaetota</taxon>
        <taxon>Spirochaetia</taxon>
        <taxon>Spirochaetales</taxon>
        <taxon>Treponemataceae</taxon>
        <taxon>Treponema</taxon>
    </lineage>
</organism>
<evidence type="ECO:0000313" key="7">
    <source>
        <dbReference type="Proteomes" id="UP000016412"/>
    </source>
</evidence>
<proteinExistence type="predicted"/>
<dbReference type="InterPro" id="IPR000843">
    <property type="entry name" value="HTH_LacI"/>
</dbReference>
<comment type="caution">
    <text evidence="5">The sequence shown here is derived from an EMBL/GenBank/DDBJ whole genome shotgun (WGS) entry which is preliminary data.</text>
</comment>
<protein>
    <submittedName>
        <fullName evidence="5">Periplasmic-binding protein domain protein</fullName>
    </submittedName>
</protein>
<evidence type="ECO:0000259" key="4">
    <source>
        <dbReference type="PROSITE" id="PS50932"/>
    </source>
</evidence>
<evidence type="ECO:0000313" key="5">
    <source>
        <dbReference type="EMBL" id="ERF59503.1"/>
    </source>
</evidence>
<gene>
    <name evidence="6" type="ORF">HMPREF0860_0925</name>
    <name evidence="5" type="ORF">HMPREF1325_1432</name>
</gene>
<dbReference type="PANTHER" id="PTHR30146:SF144">
    <property type="entry name" value="LACI-FAMILY TRANSCRIPTION REGULATOR"/>
    <property type="match status" value="1"/>
</dbReference>
<evidence type="ECO:0000256" key="3">
    <source>
        <dbReference type="ARBA" id="ARBA00023163"/>
    </source>
</evidence>
<dbReference type="SUPFAM" id="SSF53822">
    <property type="entry name" value="Periplasmic binding protein-like I"/>
    <property type="match status" value="1"/>
</dbReference>
<evidence type="ECO:0000313" key="8">
    <source>
        <dbReference type="Proteomes" id="UP000016646"/>
    </source>
</evidence>
<dbReference type="GO" id="GO:0000976">
    <property type="term" value="F:transcription cis-regulatory region binding"/>
    <property type="evidence" value="ECO:0007669"/>
    <property type="project" value="TreeGrafter"/>
</dbReference>
<name>U2L281_TRESO</name>
<dbReference type="InterPro" id="IPR010982">
    <property type="entry name" value="Lambda_DNA-bd_dom_sf"/>
</dbReference>
<dbReference type="AlphaFoldDB" id="U2L281"/>
<evidence type="ECO:0000256" key="1">
    <source>
        <dbReference type="ARBA" id="ARBA00023015"/>
    </source>
</evidence>
<accession>U2L281</accession>
<evidence type="ECO:0000313" key="6">
    <source>
        <dbReference type="EMBL" id="ERK04847.1"/>
    </source>
</evidence>
<dbReference type="PATRIC" id="fig|1125725.3.peg.2568"/>
<feature type="domain" description="HTH lacI-type" evidence="4">
    <location>
        <begin position="3"/>
        <end position="57"/>
    </location>
</feature>